<feature type="compositionally biased region" description="Basic and acidic residues" evidence="1">
    <location>
        <begin position="298"/>
        <end position="310"/>
    </location>
</feature>
<evidence type="ECO:0000313" key="3">
    <source>
        <dbReference type="Proteomes" id="UP001586593"/>
    </source>
</evidence>
<evidence type="ECO:0000256" key="1">
    <source>
        <dbReference type="SAM" id="MobiDB-lite"/>
    </source>
</evidence>
<protein>
    <submittedName>
        <fullName evidence="2">Uncharacterized protein</fullName>
    </submittedName>
</protein>
<name>A0ABR3W2G4_9PEZI</name>
<gene>
    <name evidence="2" type="ORF">VTK73DRAFT_9424</name>
</gene>
<feature type="region of interest" description="Disordered" evidence="1">
    <location>
        <begin position="284"/>
        <end position="310"/>
    </location>
</feature>
<comment type="caution">
    <text evidence="2">The sequence shown here is derived from an EMBL/GenBank/DDBJ whole genome shotgun (WGS) entry which is preliminary data.</text>
</comment>
<dbReference type="EMBL" id="JAZHXJ010000785">
    <property type="protein sequence ID" value="KAL1851401.1"/>
    <property type="molecule type" value="Genomic_DNA"/>
</dbReference>
<organism evidence="2 3">
    <name type="scientific">Phialemonium thermophilum</name>
    <dbReference type="NCBI Taxonomy" id="223376"/>
    <lineage>
        <taxon>Eukaryota</taxon>
        <taxon>Fungi</taxon>
        <taxon>Dikarya</taxon>
        <taxon>Ascomycota</taxon>
        <taxon>Pezizomycotina</taxon>
        <taxon>Sordariomycetes</taxon>
        <taxon>Sordariomycetidae</taxon>
        <taxon>Cephalothecales</taxon>
        <taxon>Cephalothecaceae</taxon>
        <taxon>Phialemonium</taxon>
    </lineage>
</organism>
<evidence type="ECO:0000313" key="2">
    <source>
        <dbReference type="EMBL" id="KAL1851401.1"/>
    </source>
</evidence>
<accession>A0ABR3W2G4</accession>
<reference evidence="2 3" key="1">
    <citation type="journal article" date="2024" name="Commun. Biol.">
        <title>Comparative genomic analysis of thermophilic fungi reveals convergent evolutionary adaptations and gene losses.</title>
        <authorList>
            <person name="Steindorff A.S."/>
            <person name="Aguilar-Pontes M.V."/>
            <person name="Robinson A.J."/>
            <person name="Andreopoulos B."/>
            <person name="LaButti K."/>
            <person name="Kuo A."/>
            <person name="Mondo S."/>
            <person name="Riley R."/>
            <person name="Otillar R."/>
            <person name="Haridas S."/>
            <person name="Lipzen A."/>
            <person name="Grimwood J."/>
            <person name="Schmutz J."/>
            <person name="Clum A."/>
            <person name="Reid I.D."/>
            <person name="Moisan M.C."/>
            <person name="Butler G."/>
            <person name="Nguyen T.T.M."/>
            <person name="Dewar K."/>
            <person name="Conant G."/>
            <person name="Drula E."/>
            <person name="Henrissat B."/>
            <person name="Hansel C."/>
            <person name="Singer S."/>
            <person name="Hutchinson M.I."/>
            <person name="de Vries R.P."/>
            <person name="Natvig D.O."/>
            <person name="Powell A.J."/>
            <person name="Tsang A."/>
            <person name="Grigoriev I.V."/>
        </authorList>
    </citation>
    <scope>NUCLEOTIDE SEQUENCE [LARGE SCALE GENOMIC DNA]</scope>
    <source>
        <strain evidence="2 3">ATCC 24622</strain>
    </source>
</reference>
<keyword evidence="3" id="KW-1185">Reference proteome</keyword>
<sequence>MCDQIELSLVGLHTYPSSCTARSVHRQGPRRSPGCFLRFSKGTPPRCARTQRHARPVQRFDKTTRFGGRMAFLQCTYGMEVTRQGGIGYTAEGIHVPWVRPGNRNGTSTHDFIRNLPSEIDTVAPTTGRPIERQGHFPSRHPDDTTLDARAGLLLDFSSACPWGSRLVSSSYAAFLAGRLGGREPVEKPNAPYGRTIVLAGPRRPGGRSVEGGSPADTTMAGVGGGETGLEGAAQPETGRSHGYLVWEGRAAMHDTLWAQARDRNTLGPSFPPFLVTSLSPCFASPMSRGGGSSPPAAERREFRTQEAVS</sequence>
<proteinExistence type="predicted"/>
<dbReference type="Proteomes" id="UP001586593">
    <property type="component" value="Unassembled WGS sequence"/>
</dbReference>